<dbReference type="AlphaFoldDB" id="A0A7X6DTL7"/>
<sequence length="265" mass="30480">MREDQRPPDRRYETLKQRLWNQPRALKFLEPLERHGARPALLERVAELFSAGQHGEAEIQAAIYYNLLRHRDRADLLRRVADLRAITSQLRQDLLFLANEFSSIEDMDAFGLSNRMISALTALRETPPAGLELFLQRLAGEYRKRTGTHFHRTESTEEGGKIVTIIELKKKADLRQAISRTHRNLLRLIRDFYLLRHLKGYQTAGYAHFSEFAEKEIGLSGRVAGGLVIVRKQIYRIDLDTLLQVLIKECCGPNQKEGHGDPKAS</sequence>
<protein>
    <submittedName>
        <fullName evidence="1">Uncharacterized protein</fullName>
    </submittedName>
</protein>
<organism evidence="1 2">
    <name type="scientific">Candidatus Manganitrophus noduliformans</name>
    <dbReference type="NCBI Taxonomy" id="2606439"/>
    <lineage>
        <taxon>Bacteria</taxon>
        <taxon>Pseudomonadati</taxon>
        <taxon>Nitrospirota</taxon>
        <taxon>Nitrospiria</taxon>
        <taxon>Candidatus Troglogloeales</taxon>
        <taxon>Candidatus Manganitrophaceae</taxon>
        <taxon>Candidatus Manganitrophus</taxon>
    </lineage>
</organism>
<gene>
    <name evidence="1" type="ORF">MNODULE_18850</name>
</gene>
<proteinExistence type="predicted"/>
<keyword evidence="2" id="KW-1185">Reference proteome</keyword>
<dbReference type="RefSeq" id="WP_168062749.1">
    <property type="nucleotide sequence ID" value="NZ_VTOW01000004.1"/>
</dbReference>
<evidence type="ECO:0000313" key="2">
    <source>
        <dbReference type="Proteomes" id="UP000534783"/>
    </source>
</evidence>
<accession>A0A7X6DTL7</accession>
<reference evidence="1 2" key="1">
    <citation type="journal article" date="2020" name="Nature">
        <title>Bacterial chemolithoautotrophy via manganese oxidation.</title>
        <authorList>
            <person name="Yu H."/>
            <person name="Leadbetter J.R."/>
        </authorList>
    </citation>
    <scope>NUCLEOTIDE SEQUENCE [LARGE SCALE GENOMIC DNA]</scope>
    <source>
        <strain evidence="1 2">Mn-1</strain>
    </source>
</reference>
<dbReference type="EMBL" id="VTOW01000004">
    <property type="protein sequence ID" value="NKE72813.1"/>
    <property type="molecule type" value="Genomic_DNA"/>
</dbReference>
<comment type="caution">
    <text evidence="1">The sequence shown here is derived from an EMBL/GenBank/DDBJ whole genome shotgun (WGS) entry which is preliminary data.</text>
</comment>
<evidence type="ECO:0000313" key="1">
    <source>
        <dbReference type="EMBL" id="NKE72813.1"/>
    </source>
</evidence>
<name>A0A7X6DTL7_9BACT</name>
<dbReference type="Proteomes" id="UP000534783">
    <property type="component" value="Unassembled WGS sequence"/>
</dbReference>